<evidence type="ECO:0000313" key="2">
    <source>
        <dbReference type="Proteomes" id="UP000202923"/>
    </source>
</evidence>
<dbReference type="Proteomes" id="UP000202923">
    <property type="component" value="Genome"/>
</dbReference>
<reference evidence="1 2" key="1">
    <citation type="submission" date="2016-06" db="EMBL/GenBank/DDBJ databases">
        <authorList>
            <person name="Kjaerup R.B."/>
            <person name="Dalgaard T.S."/>
            <person name="Juul-Madsen H.R."/>
        </authorList>
    </citation>
    <scope>NUCLEOTIDE SEQUENCE [LARGE SCALE GENOMIC DNA]</scope>
</reference>
<accession>A0A1B2IDY9</accession>
<name>A0A1B2IDY9_9CAUD</name>
<organism evidence="1 2">
    <name type="scientific">Erwinia phage vB_EamM_Kwan</name>
    <dbReference type="NCBI Taxonomy" id="1883374"/>
    <lineage>
        <taxon>Viruses</taxon>
        <taxon>Duplodnaviria</taxon>
        <taxon>Heunggongvirae</taxon>
        <taxon>Uroviricota</taxon>
        <taxon>Caudoviricetes</taxon>
        <taxon>Chimalliviridae</taxon>
        <taxon>Wellingtonvirus</taxon>
        <taxon>Wellingtonvirus wellington</taxon>
    </lineage>
</organism>
<gene>
    <name evidence="1" type="ORF">KWAN_121</name>
</gene>
<proteinExistence type="predicted"/>
<dbReference type="RefSeq" id="YP_009278726.1">
    <property type="nucleotide sequence ID" value="NC_031010.1"/>
</dbReference>
<evidence type="ECO:0000313" key="1">
    <source>
        <dbReference type="EMBL" id="ANZ49473.1"/>
    </source>
</evidence>
<dbReference type="EMBL" id="KX397369">
    <property type="protein sequence ID" value="ANZ49473.1"/>
    <property type="molecule type" value="Genomic_DNA"/>
</dbReference>
<protein>
    <submittedName>
        <fullName evidence="1">Uncharacterized protein</fullName>
    </submittedName>
</protein>
<sequence length="136" mass="15526">MIATFVKETFSEGLSEAMRNYAINRLVVKYAQPFRNDCVQGAWSELSRGEWPHLTHRGGEFHARFNIAAYEKFESVLGRGIPIVSWECVGNECDVLKEPNGRTTPCIAINAGYLTEANLRLGRQVKHYIYIPLYTR</sequence>
<dbReference type="GeneID" id="29061965"/>
<dbReference type="KEGG" id="vg:29061965"/>